<name>A0ABR3FPU4_9AGAR</name>
<accession>A0ABR3FPU4</accession>
<evidence type="ECO:0000256" key="9">
    <source>
        <dbReference type="SAM" id="MobiDB-lite"/>
    </source>
</evidence>
<proteinExistence type="inferred from homology"/>
<protein>
    <recommendedName>
        <fullName evidence="12">Cytochrome P450</fullName>
    </recommendedName>
</protein>
<gene>
    <name evidence="10" type="ORF">V5O48_004497</name>
</gene>
<dbReference type="EMBL" id="JBAHYK010000153">
    <property type="protein sequence ID" value="KAL0577473.1"/>
    <property type="molecule type" value="Genomic_DNA"/>
</dbReference>
<dbReference type="PANTHER" id="PTHR24305:SF187">
    <property type="entry name" value="P450, PUTATIVE (EUROFUNG)-RELATED"/>
    <property type="match status" value="1"/>
</dbReference>
<evidence type="ECO:0000313" key="11">
    <source>
        <dbReference type="Proteomes" id="UP001465976"/>
    </source>
</evidence>
<dbReference type="Gene3D" id="1.10.630.10">
    <property type="entry name" value="Cytochrome P450"/>
    <property type="match status" value="1"/>
</dbReference>
<keyword evidence="5" id="KW-0560">Oxidoreductase</keyword>
<dbReference type="PRINTS" id="PR00385">
    <property type="entry name" value="P450"/>
</dbReference>
<comment type="caution">
    <text evidence="10">The sequence shown here is derived from an EMBL/GenBank/DDBJ whole genome shotgun (WGS) entry which is preliminary data.</text>
</comment>
<dbReference type="InterPro" id="IPR036396">
    <property type="entry name" value="Cyt_P450_sf"/>
</dbReference>
<comment type="cofactor">
    <cofactor evidence="1">
        <name>heme</name>
        <dbReference type="ChEBI" id="CHEBI:30413"/>
    </cofactor>
</comment>
<dbReference type="InterPro" id="IPR050121">
    <property type="entry name" value="Cytochrome_P450_monoxygenase"/>
</dbReference>
<evidence type="ECO:0000256" key="2">
    <source>
        <dbReference type="ARBA" id="ARBA00005179"/>
    </source>
</evidence>
<keyword evidence="4" id="KW-0479">Metal-binding</keyword>
<comment type="pathway">
    <text evidence="2">Secondary metabolite biosynthesis.</text>
</comment>
<evidence type="ECO:0000256" key="6">
    <source>
        <dbReference type="ARBA" id="ARBA00023004"/>
    </source>
</evidence>
<dbReference type="PRINTS" id="PR00463">
    <property type="entry name" value="EP450I"/>
</dbReference>
<keyword evidence="6" id="KW-0408">Iron</keyword>
<evidence type="ECO:0000256" key="5">
    <source>
        <dbReference type="ARBA" id="ARBA00023002"/>
    </source>
</evidence>
<evidence type="ECO:0000256" key="8">
    <source>
        <dbReference type="SAM" id="Coils"/>
    </source>
</evidence>
<feature type="region of interest" description="Disordered" evidence="9">
    <location>
        <begin position="462"/>
        <end position="491"/>
    </location>
</feature>
<dbReference type="InterPro" id="IPR001128">
    <property type="entry name" value="Cyt_P450"/>
</dbReference>
<keyword evidence="7" id="KW-0503">Monooxygenase</keyword>
<dbReference type="Proteomes" id="UP001465976">
    <property type="component" value="Unassembled WGS sequence"/>
</dbReference>
<sequence>MKHLHDKYGRVIRTGPNEISTIDISAVGGVLGVGGLPKGQWYSVRQDLRAPKSLLSLSGYEHDNRRRLWNRGLSWEALREHEQTLWQRGRELLKAIEAAIAKDGEENIEIGQWFQYVTFDFMGDMAFGQGSHMVRDGRDRTGLLTELKYFSWIRAFLSHVPWAFQLAHRLPFTSRQLLSVRDYGMNCAKNRVERGPTTGRDLWYYLNDEAGLEKSRPPLPNVLADGMVAVIAGSDTCAAVLTIFMWCLLAHPECYRRVEEEIDEVSDELEEGEIEFAELEKRLVYLEACINESMRFLPAVPTNGPRQVPSGNGGRVISGFFLPEGTQVYVPPYSLHRSQHNFSPSPDTFLPERWIVPEAHQTASSSVTSHHHHDAFLAFSFGPANCVGRNLAKMQLTLLTALLLKSFRFSFANGFEWKRWPETLKDYFVVHRDPLYPKGRTFDDGSEFAGRFASCFLPSSTSPPAPNYMSSPPFGKRKAEESELNGEKRRRLERDLSPTISKADAAERIATALSDSEFELLSLLDLSNATSETEIKNHFETIANKLLSGSFHLVVRRKTETQVLEVHYELLEIEFYLWKSGCHEDPFTHGSEEQRISGRWYFHRAPKKSEDASRSLTSSGYRGGTRKGLDLTLGCAPPAAPSSSATIRSRFFGDTEITGSSDCPGSPKPSPVASGVDLRGGILLRSMRRLGVDEKVISGPSLLVDEILKQSDPRTGNPKALGIADVVDGLWKGDISAFSHPKKDSRLSSMFLKAVERPALAKSGIQNIPTIYKSPRIGLELSHPGTLPEASHPRVIYLNRRYRYFVNPRSLIANGRVQTFLGILDVVQSEDMTNTGRDKIHAASKERIAELTGLKAGSVANYLDSFLEGYDGGKLKAFVGPSGKGASSSPATYLRMMGTLAKILAGS</sequence>
<reference evidence="10 11" key="1">
    <citation type="submission" date="2024-02" db="EMBL/GenBank/DDBJ databases">
        <title>A draft genome for the cacao thread blight pathogen Marasmius crinis-equi.</title>
        <authorList>
            <person name="Cohen S.P."/>
            <person name="Baruah I.K."/>
            <person name="Amoako-Attah I."/>
            <person name="Bukari Y."/>
            <person name="Meinhardt L.W."/>
            <person name="Bailey B.A."/>
        </authorList>
    </citation>
    <scope>NUCLEOTIDE SEQUENCE [LARGE SCALE GENOMIC DNA]</scope>
    <source>
        <strain evidence="10 11">GH-76</strain>
    </source>
</reference>
<evidence type="ECO:0000256" key="3">
    <source>
        <dbReference type="ARBA" id="ARBA00010617"/>
    </source>
</evidence>
<dbReference type="Pfam" id="PF00067">
    <property type="entry name" value="p450"/>
    <property type="match status" value="1"/>
</dbReference>
<dbReference type="SUPFAM" id="SSF48264">
    <property type="entry name" value="Cytochrome P450"/>
    <property type="match status" value="1"/>
</dbReference>
<feature type="compositionally biased region" description="Basic and acidic residues" evidence="9">
    <location>
        <begin position="477"/>
        <end position="491"/>
    </location>
</feature>
<feature type="coiled-coil region" evidence="8">
    <location>
        <begin position="255"/>
        <end position="282"/>
    </location>
</feature>
<keyword evidence="8" id="KW-0175">Coiled coil</keyword>
<evidence type="ECO:0000256" key="7">
    <source>
        <dbReference type="ARBA" id="ARBA00023033"/>
    </source>
</evidence>
<evidence type="ECO:0000256" key="1">
    <source>
        <dbReference type="ARBA" id="ARBA00001971"/>
    </source>
</evidence>
<dbReference type="PANTHER" id="PTHR24305">
    <property type="entry name" value="CYTOCHROME P450"/>
    <property type="match status" value="1"/>
</dbReference>
<evidence type="ECO:0000313" key="10">
    <source>
        <dbReference type="EMBL" id="KAL0577473.1"/>
    </source>
</evidence>
<keyword evidence="11" id="KW-1185">Reference proteome</keyword>
<comment type="similarity">
    <text evidence="3">Belongs to the cytochrome P450 family.</text>
</comment>
<evidence type="ECO:0008006" key="12">
    <source>
        <dbReference type="Google" id="ProtNLM"/>
    </source>
</evidence>
<organism evidence="10 11">
    <name type="scientific">Marasmius crinis-equi</name>
    <dbReference type="NCBI Taxonomy" id="585013"/>
    <lineage>
        <taxon>Eukaryota</taxon>
        <taxon>Fungi</taxon>
        <taxon>Dikarya</taxon>
        <taxon>Basidiomycota</taxon>
        <taxon>Agaricomycotina</taxon>
        <taxon>Agaricomycetes</taxon>
        <taxon>Agaricomycetidae</taxon>
        <taxon>Agaricales</taxon>
        <taxon>Marasmiineae</taxon>
        <taxon>Marasmiaceae</taxon>
        <taxon>Marasmius</taxon>
    </lineage>
</organism>
<evidence type="ECO:0000256" key="4">
    <source>
        <dbReference type="ARBA" id="ARBA00022723"/>
    </source>
</evidence>
<dbReference type="InterPro" id="IPR002401">
    <property type="entry name" value="Cyt_P450_E_grp-I"/>
</dbReference>